<dbReference type="HAMAP" id="MF_00362">
    <property type="entry name" value="Ribosomal_uL10"/>
    <property type="match status" value="1"/>
</dbReference>
<protein>
    <recommendedName>
        <fullName evidence="6">50S ribosomal protein L10</fullName>
    </recommendedName>
</protein>
<keyword evidence="3" id="KW-0687">Ribonucleoprotein</keyword>
<evidence type="ECO:0000256" key="1">
    <source>
        <dbReference type="ARBA" id="ARBA00008889"/>
    </source>
</evidence>
<name>A0A382R6B5_9ZZZZ</name>
<comment type="similarity">
    <text evidence="1">Belongs to the universal ribosomal protein uL10 family.</text>
</comment>
<evidence type="ECO:0000256" key="3">
    <source>
        <dbReference type="ARBA" id="ARBA00023274"/>
    </source>
</evidence>
<organism evidence="5">
    <name type="scientific">marine metagenome</name>
    <dbReference type="NCBI Taxonomy" id="408172"/>
    <lineage>
        <taxon>unclassified sequences</taxon>
        <taxon>metagenomes</taxon>
        <taxon>ecological metagenomes</taxon>
    </lineage>
</organism>
<dbReference type="Gene3D" id="6.10.250.290">
    <property type="match status" value="1"/>
</dbReference>
<evidence type="ECO:0000256" key="4">
    <source>
        <dbReference type="SAM" id="MobiDB-lite"/>
    </source>
</evidence>
<evidence type="ECO:0008006" key="6">
    <source>
        <dbReference type="Google" id="ProtNLM"/>
    </source>
</evidence>
<proteinExistence type="inferred from homology"/>
<dbReference type="CDD" id="cd05797">
    <property type="entry name" value="Ribosomal_L10"/>
    <property type="match status" value="1"/>
</dbReference>
<dbReference type="Pfam" id="PF00466">
    <property type="entry name" value="Ribosomal_L10"/>
    <property type="match status" value="1"/>
</dbReference>
<feature type="compositionally biased region" description="Basic and acidic residues" evidence="4">
    <location>
        <begin position="179"/>
        <end position="196"/>
    </location>
</feature>
<dbReference type="InterPro" id="IPR043141">
    <property type="entry name" value="Ribosomal_uL10-like_sf"/>
</dbReference>
<dbReference type="AlphaFoldDB" id="A0A382R6B5"/>
<dbReference type="SUPFAM" id="SSF160369">
    <property type="entry name" value="Ribosomal protein L10-like"/>
    <property type="match status" value="1"/>
</dbReference>
<dbReference type="NCBIfam" id="NF000955">
    <property type="entry name" value="PRK00099.1-1"/>
    <property type="match status" value="1"/>
</dbReference>
<sequence length="196" mass="21594">MPTNRKIAEVEELSELFSNSEIILLAEYIGTSVSQMSELRKALNNASASLRIAKNTLAKLAVDKANKSILSEQIKGPIGFVFSNDEPSSVAKSIFEFTEQNDVPFIVKIGLLNDELVDEATLLKLSKLPSKEILLSKLIGNMNSPISNFVFLMSANVRSFVNVLQRHIDQSATEEAPVEEPKEESPSEEPKEESPS</sequence>
<accession>A0A382R6B5</accession>
<evidence type="ECO:0000313" key="5">
    <source>
        <dbReference type="EMBL" id="SVC93273.1"/>
    </source>
</evidence>
<dbReference type="EMBL" id="UINC01119448">
    <property type="protein sequence ID" value="SVC93273.1"/>
    <property type="molecule type" value="Genomic_DNA"/>
</dbReference>
<evidence type="ECO:0000256" key="2">
    <source>
        <dbReference type="ARBA" id="ARBA00022980"/>
    </source>
</evidence>
<dbReference type="Gene3D" id="3.30.70.1730">
    <property type="match status" value="1"/>
</dbReference>
<dbReference type="InterPro" id="IPR022973">
    <property type="entry name" value="Ribosomal_uL10_bac"/>
</dbReference>
<dbReference type="GO" id="GO:0005840">
    <property type="term" value="C:ribosome"/>
    <property type="evidence" value="ECO:0007669"/>
    <property type="project" value="UniProtKB-KW"/>
</dbReference>
<dbReference type="GO" id="GO:1990904">
    <property type="term" value="C:ribonucleoprotein complex"/>
    <property type="evidence" value="ECO:0007669"/>
    <property type="project" value="UniProtKB-KW"/>
</dbReference>
<gene>
    <name evidence="5" type="ORF">METZ01_LOCUS346127</name>
</gene>
<keyword evidence="2" id="KW-0689">Ribosomal protein</keyword>
<reference evidence="5" key="1">
    <citation type="submission" date="2018-05" db="EMBL/GenBank/DDBJ databases">
        <authorList>
            <person name="Lanie J.A."/>
            <person name="Ng W.-L."/>
            <person name="Kazmierczak K.M."/>
            <person name="Andrzejewski T.M."/>
            <person name="Davidsen T.M."/>
            <person name="Wayne K.J."/>
            <person name="Tettelin H."/>
            <person name="Glass J.I."/>
            <person name="Rusch D."/>
            <person name="Podicherti R."/>
            <person name="Tsui H.-C.T."/>
            <person name="Winkler M.E."/>
        </authorList>
    </citation>
    <scope>NUCLEOTIDE SEQUENCE</scope>
</reference>
<feature type="non-terminal residue" evidence="5">
    <location>
        <position position="196"/>
    </location>
</feature>
<feature type="region of interest" description="Disordered" evidence="4">
    <location>
        <begin position="170"/>
        <end position="196"/>
    </location>
</feature>
<dbReference type="InterPro" id="IPR001790">
    <property type="entry name" value="Ribosomal_uL10"/>
</dbReference>
<dbReference type="PANTHER" id="PTHR11560">
    <property type="entry name" value="39S RIBOSOMAL PROTEIN L10, MITOCHONDRIAL"/>
    <property type="match status" value="1"/>
</dbReference>
<dbReference type="InterPro" id="IPR047865">
    <property type="entry name" value="Ribosomal_uL10_bac_type"/>
</dbReference>